<dbReference type="Gene3D" id="3.20.20.140">
    <property type="entry name" value="Metal-dependent hydrolases"/>
    <property type="match status" value="1"/>
</dbReference>
<dbReference type="EMBL" id="BNEC01000003">
    <property type="protein sequence ID" value="GHI66937.1"/>
    <property type="molecule type" value="Genomic_DNA"/>
</dbReference>
<feature type="region of interest" description="Disordered" evidence="2">
    <location>
        <begin position="200"/>
        <end position="244"/>
    </location>
</feature>
<gene>
    <name evidence="4" type="ORF">Snoj_08550</name>
</gene>
<dbReference type="InterPro" id="IPR032465">
    <property type="entry name" value="ACMSD"/>
</dbReference>
<evidence type="ECO:0000313" key="4">
    <source>
        <dbReference type="EMBL" id="GHI66937.1"/>
    </source>
</evidence>
<comment type="caution">
    <text evidence="4">The sequence shown here is derived from an EMBL/GenBank/DDBJ whole genome shotgun (WGS) entry which is preliminary data.</text>
</comment>
<dbReference type="InterPro" id="IPR032466">
    <property type="entry name" value="Metal_Hydrolase"/>
</dbReference>
<evidence type="ECO:0000259" key="3">
    <source>
        <dbReference type="Pfam" id="PF04909"/>
    </source>
</evidence>
<keyword evidence="1" id="KW-0456">Lyase</keyword>
<proteinExistence type="predicted"/>
<keyword evidence="5" id="KW-1185">Reference proteome</keyword>
<name>A0ABQ3SFU6_9ACTN</name>
<dbReference type="PANTHER" id="PTHR21240">
    <property type="entry name" value="2-AMINO-3-CARBOXYLMUCONATE-6-SEMIALDEHYDE DECARBOXYLASE"/>
    <property type="match status" value="1"/>
</dbReference>
<evidence type="ECO:0000256" key="2">
    <source>
        <dbReference type="SAM" id="MobiDB-lite"/>
    </source>
</evidence>
<feature type="compositionally biased region" description="Gly residues" evidence="2">
    <location>
        <begin position="218"/>
        <end position="233"/>
    </location>
</feature>
<dbReference type="CDD" id="cd01292">
    <property type="entry name" value="metallo-dependent_hydrolases"/>
    <property type="match status" value="1"/>
</dbReference>
<organism evidence="4 5">
    <name type="scientific">Streptomyces nojiriensis</name>
    <dbReference type="NCBI Taxonomy" id="66374"/>
    <lineage>
        <taxon>Bacteria</taxon>
        <taxon>Bacillati</taxon>
        <taxon>Actinomycetota</taxon>
        <taxon>Actinomycetes</taxon>
        <taxon>Kitasatosporales</taxon>
        <taxon>Streptomycetaceae</taxon>
        <taxon>Streptomyces</taxon>
    </lineage>
</organism>
<dbReference type="InterPro" id="IPR006680">
    <property type="entry name" value="Amidohydro-rel"/>
</dbReference>
<dbReference type="SUPFAM" id="SSF51556">
    <property type="entry name" value="Metallo-dependent hydrolases"/>
    <property type="match status" value="1"/>
</dbReference>
<feature type="domain" description="Amidohydrolase-related" evidence="3">
    <location>
        <begin position="52"/>
        <end position="388"/>
    </location>
</feature>
<evidence type="ECO:0000256" key="1">
    <source>
        <dbReference type="ARBA" id="ARBA00023239"/>
    </source>
</evidence>
<evidence type="ECO:0000313" key="5">
    <source>
        <dbReference type="Proteomes" id="UP000613974"/>
    </source>
</evidence>
<dbReference type="Proteomes" id="UP000613974">
    <property type="component" value="Unassembled WGS sequence"/>
</dbReference>
<dbReference type="PANTHER" id="PTHR21240:SF28">
    <property type="entry name" value="ISO-OROTATE DECARBOXYLASE (EUROFUNG)"/>
    <property type="match status" value="1"/>
</dbReference>
<protein>
    <submittedName>
        <fullName evidence="4">Amidohydrolase</fullName>
    </submittedName>
</protein>
<reference evidence="5" key="1">
    <citation type="submission" date="2023-07" db="EMBL/GenBank/DDBJ databases">
        <title>Whole genome shotgun sequence of Streptomyces nojiriensis NBRC 13794.</title>
        <authorList>
            <person name="Komaki H."/>
            <person name="Tamura T."/>
        </authorList>
    </citation>
    <scope>NUCLEOTIDE SEQUENCE [LARGE SCALE GENOMIC DNA]</scope>
    <source>
        <strain evidence="5">NBRC 13794</strain>
    </source>
</reference>
<dbReference type="Pfam" id="PF04909">
    <property type="entry name" value="Amidohydro_2"/>
    <property type="match status" value="1"/>
</dbReference>
<sequence length="394" mass="41871">MTDSVSTSALRLLGTPADELRIAAVGTSAVIRVARGFSAPGTGAAPAAHSKIDMHQHFCAPQWRDWAAHHGLIKPERLPPWSRLDTDAAIRFMDDAGITTAVLKPMLPARYRSSAQLREAINITLQSMIEVAQSHPGRFSYYVPLFLDDPEASSWAVRRGLGQLGAVGVNVTANYGGVYLGDPVYDRLFHELNEFSAVVDTHPHNLPDGPPGPPRGSGPSGPGASGPPGGASGRPGASGPPGGSTVPGIPNFMCDFLLDTTRAAVNMISHGTLDRFPDISVVLPHAGGFLPYIATRLEALGRFCEPRVEPAAVRDHLSRFYYDTAGPMAPAATLLEHVPADHVLFGTDWPAAPADTVMDLALPALEADPAFTPEQLRGIYHDNAMRLIPQLATA</sequence>
<accession>A0ABQ3SFU6</accession>